<evidence type="ECO:0000256" key="1">
    <source>
        <dbReference type="ARBA" id="ARBA00004561"/>
    </source>
</evidence>
<evidence type="ECO:0000259" key="6">
    <source>
        <dbReference type="Pfam" id="PF00419"/>
    </source>
</evidence>
<dbReference type="InterPro" id="IPR050263">
    <property type="entry name" value="Bact_Fimbrial_Adh_Pro"/>
</dbReference>
<accession>A0A0H3DS12</accession>
<keyword evidence="8" id="KW-1185">Reference proteome</keyword>
<feature type="signal peptide" evidence="5">
    <location>
        <begin position="1"/>
        <end position="20"/>
    </location>
</feature>
<dbReference type="HOGENOM" id="CLU_808301_0_0_6"/>
<dbReference type="Proteomes" id="UP000002230">
    <property type="component" value="Chromosome"/>
</dbReference>
<dbReference type="EMBL" id="CP002154">
    <property type="protein sequence ID" value="ADM42126.1"/>
    <property type="molecule type" value="Genomic_DNA"/>
</dbReference>
<proteinExistence type="inferred from homology"/>
<dbReference type="Pfam" id="PF00419">
    <property type="entry name" value="Fimbrial"/>
    <property type="match status" value="1"/>
</dbReference>
<gene>
    <name evidence="7" type="ordered locus">ETAF_2020</name>
</gene>
<reference evidence="7 8" key="2">
    <citation type="journal article" date="2011" name="BMC Immunol.">
        <title>Comparison of static immersion and intravenous injection systems for exposure of zebrafish embryos to the natural pathogen Edwardsiella tarda.</title>
        <authorList>
            <person name="van Soest J.J."/>
            <person name="Stockhammer O.W."/>
            <person name="Ordas A."/>
            <person name="Bloemberg G.V."/>
            <person name="Spaink H.P."/>
            <person name="Meijer A.H."/>
        </authorList>
    </citation>
    <scope>NUCLEOTIDE SEQUENCE [LARGE SCALE GENOMIC DNA]</scope>
    <source>
        <strain evidence="7 8">FL6-60</strain>
    </source>
</reference>
<evidence type="ECO:0000256" key="4">
    <source>
        <dbReference type="ARBA" id="ARBA00023263"/>
    </source>
</evidence>
<keyword evidence="4" id="KW-0281">Fimbrium</keyword>
<feature type="chain" id="PRO_5002607891" description="Fimbrial-type adhesion domain-containing protein" evidence="5">
    <location>
        <begin position="21"/>
        <end position="343"/>
    </location>
</feature>
<dbReference type="GO" id="GO:0009289">
    <property type="term" value="C:pilus"/>
    <property type="evidence" value="ECO:0007669"/>
    <property type="project" value="UniProtKB-SubCell"/>
</dbReference>
<evidence type="ECO:0000313" key="8">
    <source>
        <dbReference type="Proteomes" id="UP000002230"/>
    </source>
</evidence>
<dbReference type="AlphaFoldDB" id="A0A0H3DS12"/>
<dbReference type="SUPFAM" id="SSF49401">
    <property type="entry name" value="Bacterial adhesins"/>
    <property type="match status" value="1"/>
</dbReference>
<protein>
    <recommendedName>
        <fullName evidence="6">Fimbrial-type adhesion domain-containing protein</fullName>
    </recommendedName>
</protein>
<dbReference type="GO" id="GO:0043709">
    <property type="term" value="P:cell adhesion involved in single-species biofilm formation"/>
    <property type="evidence" value="ECO:0007669"/>
    <property type="project" value="TreeGrafter"/>
</dbReference>
<dbReference type="InterPro" id="IPR036937">
    <property type="entry name" value="Adhesion_dom_fimbrial_sf"/>
</dbReference>
<evidence type="ECO:0000256" key="5">
    <source>
        <dbReference type="SAM" id="SignalP"/>
    </source>
</evidence>
<evidence type="ECO:0000313" key="7">
    <source>
        <dbReference type="EMBL" id="ADM42126.1"/>
    </source>
</evidence>
<name>A0A0H3DS12_EDWTF</name>
<organism evidence="7 8">
    <name type="scientific">Edwardsiella tarda (strain FL6-60)</name>
    <dbReference type="NCBI Taxonomy" id="718251"/>
    <lineage>
        <taxon>Bacteria</taxon>
        <taxon>Pseudomonadati</taxon>
        <taxon>Pseudomonadota</taxon>
        <taxon>Gammaproteobacteria</taxon>
        <taxon>Enterobacterales</taxon>
        <taxon>Hafniaceae</taxon>
        <taxon>Edwardsiella</taxon>
    </lineage>
</organism>
<comment type="subcellular location">
    <subcellularLocation>
        <location evidence="1">Fimbrium</location>
    </subcellularLocation>
</comment>
<dbReference type="InterPro" id="IPR000259">
    <property type="entry name" value="Adhesion_dom_fimbrial"/>
</dbReference>
<sequence>MKYRRYLFTALLLLSGPVLSWCKLASPGSESQLGQVRMSNQDMSSSGQQVSVPLPLFSKQTVCDDYSEEQNEVHLGTPYERGVVVKFYDNVFIEIRVQTPPKATIKLPKGSYTAAQFLDQITVTARQVAPAQTDRVAPKGQYLLESAMVISAGSGSSGSLLEFLRRLLAFLFTGKWPASENDLYLVNLNLTLDYRATTCQFTDTLLTLPPVSISDLTQSGAIASAIADHTLIAQCDQLSGAQTNRTLQVTLSSDTLLPENPRVVRPHSGPGGVGFILYDEQQQPITLSGSAAQPSVIRLIPQWTTLPEQGFSIPIRAGYYLYDRRQVQPGQLEANVTINIDYD</sequence>
<comment type="similarity">
    <text evidence="2">Belongs to the fimbrial protein family.</text>
</comment>
<dbReference type="PATRIC" id="fig|718251.5.peg.2095"/>
<dbReference type="KEGG" id="etd:ETAF_2020"/>
<feature type="domain" description="Fimbrial-type adhesion" evidence="6">
    <location>
        <begin position="188"/>
        <end position="343"/>
    </location>
</feature>
<evidence type="ECO:0000256" key="2">
    <source>
        <dbReference type="ARBA" id="ARBA00006671"/>
    </source>
</evidence>
<dbReference type="InterPro" id="IPR008966">
    <property type="entry name" value="Adhesion_dom_sf"/>
</dbReference>
<reference evidence="8" key="1">
    <citation type="submission" date="2010-08" db="EMBL/GenBank/DDBJ databases">
        <title>Genome comparisons of Edwardsiella bacteria analysed using deep sequencing technology.</title>
        <authorList>
            <person name="van Soest J.J."/>
            <person name="Henkel C.V."/>
            <person name="Jansen H.J."/>
            <person name="van den Hondel C.A.M.J.J."/>
            <person name="Bloemberg G.V."/>
            <person name="Meijer A.H."/>
            <person name="Spaink H.P."/>
        </authorList>
    </citation>
    <scope>NUCLEOTIDE SEQUENCE [LARGE SCALE GENOMIC DNA]</scope>
    <source>
        <strain evidence="8">FL6-60</strain>
    </source>
</reference>
<keyword evidence="3 5" id="KW-0732">Signal</keyword>
<dbReference type="PANTHER" id="PTHR33420">
    <property type="entry name" value="FIMBRIAL SUBUNIT ELFA-RELATED"/>
    <property type="match status" value="1"/>
</dbReference>
<evidence type="ECO:0000256" key="3">
    <source>
        <dbReference type="ARBA" id="ARBA00022729"/>
    </source>
</evidence>
<dbReference type="Gene3D" id="2.60.40.1090">
    <property type="entry name" value="Fimbrial-type adhesion domain"/>
    <property type="match status" value="1"/>
</dbReference>
<dbReference type="PANTHER" id="PTHR33420:SF3">
    <property type="entry name" value="FIMBRIAL SUBUNIT ELFA"/>
    <property type="match status" value="1"/>
</dbReference>